<dbReference type="RefSeq" id="XP_021884806.1">
    <property type="nucleotide sequence ID" value="XM_022027530.1"/>
</dbReference>
<dbReference type="GeneID" id="33569373"/>
<protein>
    <submittedName>
        <fullName evidence="2">SUR7/PalI family-domain-containing protein</fullName>
    </submittedName>
</protein>
<dbReference type="AlphaFoldDB" id="A0A1Y2GXP0"/>
<keyword evidence="1" id="KW-0812">Transmembrane</keyword>
<accession>A0A1Y2GXP0</accession>
<feature type="transmembrane region" description="Helical" evidence="1">
    <location>
        <begin position="113"/>
        <end position="133"/>
    </location>
</feature>
<feature type="transmembrane region" description="Helical" evidence="1">
    <location>
        <begin position="6"/>
        <end position="27"/>
    </location>
</feature>
<dbReference type="InterPro" id="IPR009571">
    <property type="entry name" value="SUR7/Rim9-like_fungi"/>
</dbReference>
<sequence length="248" mass="27505">MFVPIVSFLINLIITLLLFLVSIGNLWSGRFFTAFYLLKVTYTTGDGPKSGWLSTSYNMLTFGLWNFCEGKDNVINACIEPKTGFTLEGIPNIFDTDEHYVPNAVRSFNKASFLFIPATCVAFLALVLSAIALSPRFRKRWLHAMSGFFMFLVTLCCVLLMIVVFTVNVSRKIQYERHLTPEAKTSLGPGVWITLALAPLAIFGSVFSAFAVCCPGRFEKHPNVTVTPHTAATQQNDVPVSKAEIQDA</sequence>
<dbReference type="Pfam" id="PF06687">
    <property type="entry name" value="SUR7"/>
    <property type="match status" value="1"/>
</dbReference>
<reference evidence="2 3" key="1">
    <citation type="submission" date="2016-07" db="EMBL/GenBank/DDBJ databases">
        <title>Pervasive Adenine N6-methylation of Active Genes in Fungi.</title>
        <authorList>
            <consortium name="DOE Joint Genome Institute"/>
            <person name="Mondo S.J."/>
            <person name="Dannebaum R.O."/>
            <person name="Kuo R.C."/>
            <person name="Labutti K."/>
            <person name="Haridas S."/>
            <person name="Kuo A."/>
            <person name="Salamov A."/>
            <person name="Ahrendt S.R."/>
            <person name="Lipzen A."/>
            <person name="Sullivan W."/>
            <person name="Andreopoulos W.B."/>
            <person name="Clum A."/>
            <person name="Lindquist E."/>
            <person name="Daum C."/>
            <person name="Ramamoorthy G.K."/>
            <person name="Gryganskyi A."/>
            <person name="Culley D."/>
            <person name="Magnuson J.K."/>
            <person name="James T.Y."/>
            <person name="O'Malley M.A."/>
            <person name="Stajich J.E."/>
            <person name="Spatafora J.W."/>
            <person name="Visel A."/>
            <person name="Grigoriev I.V."/>
        </authorList>
    </citation>
    <scope>NUCLEOTIDE SEQUENCE [LARGE SCALE GENOMIC DNA]</scope>
    <source>
        <strain evidence="2 3">NRRL 3116</strain>
    </source>
</reference>
<feature type="transmembrane region" description="Helical" evidence="1">
    <location>
        <begin position="145"/>
        <end position="169"/>
    </location>
</feature>
<name>A0A1Y2GXP0_9FUNG</name>
<dbReference type="GO" id="GO:0005886">
    <property type="term" value="C:plasma membrane"/>
    <property type="evidence" value="ECO:0007669"/>
    <property type="project" value="InterPro"/>
</dbReference>
<dbReference type="Gene3D" id="1.20.140.150">
    <property type="match status" value="1"/>
</dbReference>
<comment type="caution">
    <text evidence="2">The sequence shown here is derived from an EMBL/GenBank/DDBJ whole genome shotgun (WGS) entry which is preliminary data.</text>
</comment>
<gene>
    <name evidence="2" type="ORF">BCR41DRAFT_384087</name>
</gene>
<evidence type="ECO:0000313" key="2">
    <source>
        <dbReference type="EMBL" id="ORZ27059.1"/>
    </source>
</evidence>
<keyword evidence="1" id="KW-0472">Membrane</keyword>
<feature type="transmembrane region" description="Helical" evidence="1">
    <location>
        <begin position="190"/>
        <end position="212"/>
    </location>
</feature>
<dbReference type="EMBL" id="MCFF01000005">
    <property type="protein sequence ID" value="ORZ27059.1"/>
    <property type="molecule type" value="Genomic_DNA"/>
</dbReference>
<proteinExistence type="predicted"/>
<dbReference type="Proteomes" id="UP000193648">
    <property type="component" value="Unassembled WGS sequence"/>
</dbReference>
<evidence type="ECO:0000256" key="1">
    <source>
        <dbReference type="SAM" id="Phobius"/>
    </source>
</evidence>
<keyword evidence="1" id="KW-1133">Transmembrane helix</keyword>
<dbReference type="OrthoDB" id="2327445at2759"/>
<organism evidence="2 3">
    <name type="scientific">Lobosporangium transversale</name>
    <dbReference type="NCBI Taxonomy" id="64571"/>
    <lineage>
        <taxon>Eukaryota</taxon>
        <taxon>Fungi</taxon>
        <taxon>Fungi incertae sedis</taxon>
        <taxon>Mucoromycota</taxon>
        <taxon>Mortierellomycotina</taxon>
        <taxon>Mortierellomycetes</taxon>
        <taxon>Mortierellales</taxon>
        <taxon>Mortierellaceae</taxon>
        <taxon>Lobosporangium</taxon>
    </lineage>
</organism>
<dbReference type="InParanoid" id="A0A1Y2GXP0"/>
<evidence type="ECO:0000313" key="3">
    <source>
        <dbReference type="Proteomes" id="UP000193648"/>
    </source>
</evidence>
<keyword evidence="3" id="KW-1185">Reference proteome</keyword>